<dbReference type="InterPro" id="IPR021847">
    <property type="entry name" value="DUF3443"/>
</dbReference>
<sequence>MMDRGQRMQTHRTNPTFARWLRRAAFVVAAAVLGACGGGGGSDSGSTGNANSPNGDGGPSTQQPTAPNAVTVTVTRGVQGVPNIPAVSVTVCVPGTSTCQIVGNVQVDTESSGLRLLASAMPAVAGALPAGHGDVSGTLAECEQFADGYTWGSIRSADVTIGGKTAGAVPIQVIGDLPASTVPTDCQGAGPAENTQSDLGVNGILGIGVAPTDCAQCAQSTSMQLYYACPNGANCGDTTVPLAQQAANPAARFTTDNNGVILQLPAIDAGGAPSATGTLWFGIGTQTNNTLTATQRFATDGAGDFVANFNGARLVTFLDSGSNGLYFDDGALPLCGGNSGLQGFYCPSSPQTLGATLTGIDGATSASVSFNVGNAATLIHSGNFALDNLAGTLGLGALDLGLPFFYGRTVAYGFDQRASGGPAPFVAF</sequence>
<name>A0A1H7SM15_9BURK</name>
<dbReference type="EMBL" id="FOAJ01000012">
    <property type="protein sequence ID" value="SEL73681.1"/>
    <property type="molecule type" value="Genomic_DNA"/>
</dbReference>
<reference evidence="3" key="1">
    <citation type="submission" date="2016-10" db="EMBL/GenBank/DDBJ databases">
        <authorList>
            <person name="Varghese N."/>
            <person name="Submissions S."/>
        </authorList>
    </citation>
    <scope>NUCLEOTIDE SEQUENCE [LARGE SCALE GENOMIC DNA]</scope>
    <source>
        <strain evidence="3">LMG 26416</strain>
    </source>
</reference>
<organism evidence="2 3">
    <name type="scientific">Paraburkholderia caballeronis</name>
    <dbReference type="NCBI Taxonomy" id="416943"/>
    <lineage>
        <taxon>Bacteria</taxon>
        <taxon>Pseudomonadati</taxon>
        <taxon>Pseudomonadota</taxon>
        <taxon>Betaproteobacteria</taxon>
        <taxon>Burkholderiales</taxon>
        <taxon>Burkholderiaceae</taxon>
        <taxon>Paraburkholderia</taxon>
    </lineage>
</organism>
<dbReference type="Pfam" id="PF11925">
    <property type="entry name" value="DUF3443"/>
    <property type="match status" value="1"/>
</dbReference>
<dbReference type="STRING" id="416943.SAMN05445871_0359"/>
<dbReference type="Proteomes" id="UP000199120">
    <property type="component" value="Unassembled WGS sequence"/>
</dbReference>
<feature type="compositionally biased region" description="Polar residues" evidence="1">
    <location>
        <begin position="51"/>
        <end position="66"/>
    </location>
</feature>
<protein>
    <recommendedName>
        <fullName evidence="4">DUF3443 domain-containing protein</fullName>
    </recommendedName>
</protein>
<proteinExistence type="predicted"/>
<feature type="region of interest" description="Disordered" evidence="1">
    <location>
        <begin position="39"/>
        <end position="66"/>
    </location>
</feature>
<dbReference type="AlphaFoldDB" id="A0A1H7SM15"/>
<evidence type="ECO:0000313" key="2">
    <source>
        <dbReference type="EMBL" id="SEL73681.1"/>
    </source>
</evidence>
<evidence type="ECO:0000313" key="3">
    <source>
        <dbReference type="Proteomes" id="UP000199120"/>
    </source>
</evidence>
<accession>A0A1H7SM15</accession>
<keyword evidence="3" id="KW-1185">Reference proteome</keyword>
<evidence type="ECO:0000256" key="1">
    <source>
        <dbReference type="SAM" id="MobiDB-lite"/>
    </source>
</evidence>
<evidence type="ECO:0008006" key="4">
    <source>
        <dbReference type="Google" id="ProtNLM"/>
    </source>
</evidence>
<gene>
    <name evidence="2" type="ORF">SAMN05192542_112122</name>
</gene>